<dbReference type="Proteomes" id="UP000449846">
    <property type="component" value="Unassembled WGS sequence"/>
</dbReference>
<reference evidence="1 2" key="1">
    <citation type="submission" date="2019-11" db="EMBL/GenBank/DDBJ databases">
        <authorList>
            <person name="Dong K."/>
        </authorList>
    </citation>
    <scope>NUCLEOTIDE SEQUENCE [LARGE SCALE GENOMIC DNA]</scope>
    <source>
        <strain evidence="1 2">NBRC 112902</strain>
    </source>
</reference>
<evidence type="ECO:0008006" key="3">
    <source>
        <dbReference type="Google" id="ProtNLM"/>
    </source>
</evidence>
<name>A0A844HMU2_9RHOB</name>
<dbReference type="AlphaFoldDB" id="A0A844HMU2"/>
<keyword evidence="2" id="KW-1185">Reference proteome</keyword>
<gene>
    <name evidence="1" type="ORF">GL300_11035</name>
</gene>
<dbReference type="RefSeq" id="WP_155039673.1">
    <property type="nucleotide sequence ID" value="NZ_JBHGCD010000010.1"/>
</dbReference>
<sequence length="74" mass="8400">MQLTLERPVRDLRAPLDDLIDNHGLVRVGIALMRAALRRGKNRPPPVTGLTPHLLRDIGLEPGRRSTRGDRLRY</sequence>
<protein>
    <recommendedName>
        <fullName evidence="3">DUF1127 domain-containing protein</fullName>
    </recommendedName>
</protein>
<evidence type="ECO:0000313" key="2">
    <source>
        <dbReference type="Proteomes" id="UP000449846"/>
    </source>
</evidence>
<comment type="caution">
    <text evidence="1">The sequence shown here is derived from an EMBL/GenBank/DDBJ whole genome shotgun (WGS) entry which is preliminary data.</text>
</comment>
<accession>A0A844HMU2</accession>
<proteinExistence type="predicted"/>
<organism evidence="1 2">
    <name type="scientific">Paracoccus litorisediminis</name>
    <dbReference type="NCBI Taxonomy" id="2006130"/>
    <lineage>
        <taxon>Bacteria</taxon>
        <taxon>Pseudomonadati</taxon>
        <taxon>Pseudomonadota</taxon>
        <taxon>Alphaproteobacteria</taxon>
        <taxon>Rhodobacterales</taxon>
        <taxon>Paracoccaceae</taxon>
        <taxon>Paracoccus</taxon>
    </lineage>
</organism>
<dbReference type="EMBL" id="WMIG01000004">
    <property type="protein sequence ID" value="MTH59744.1"/>
    <property type="molecule type" value="Genomic_DNA"/>
</dbReference>
<evidence type="ECO:0000313" key="1">
    <source>
        <dbReference type="EMBL" id="MTH59744.1"/>
    </source>
</evidence>
<dbReference type="OrthoDB" id="7777979at2"/>